<protein>
    <recommendedName>
        <fullName evidence="3">DUF3168 domain-containing protein</fullName>
    </recommendedName>
</protein>
<proteinExistence type="predicted"/>
<dbReference type="RefSeq" id="WP_017616813.1">
    <property type="nucleotide sequence ID" value="NZ_ANBG01000025.1"/>
</dbReference>
<keyword evidence="2" id="KW-1185">Reference proteome</keyword>
<accession>A0A223S6C9</accession>
<evidence type="ECO:0008006" key="3">
    <source>
        <dbReference type="Google" id="ProtNLM"/>
    </source>
</evidence>
<evidence type="ECO:0000313" key="2">
    <source>
        <dbReference type="Proteomes" id="UP000215005"/>
    </source>
</evidence>
<gene>
    <name evidence="1" type="ORF">CDO52_12960</name>
</gene>
<dbReference type="Proteomes" id="UP000215005">
    <property type="component" value="Chromosome"/>
</dbReference>
<reference evidence="1 2" key="1">
    <citation type="submission" date="2017-08" db="EMBL/GenBank/DDBJ databases">
        <title>The complete genome sequence of Nocardiopsis gilva YIM 90087.</title>
        <authorList>
            <person name="Yin M."/>
            <person name="Tang S."/>
        </authorList>
    </citation>
    <scope>NUCLEOTIDE SEQUENCE [LARGE SCALE GENOMIC DNA]</scope>
    <source>
        <strain evidence="1 2">YIM 90087</strain>
    </source>
</reference>
<dbReference type="KEGG" id="ngv:CDO52_12960"/>
<name>A0A223S6C9_9ACTN</name>
<dbReference type="EMBL" id="CP022753">
    <property type="protein sequence ID" value="ASU83579.1"/>
    <property type="molecule type" value="Genomic_DNA"/>
</dbReference>
<sequence length="155" mass="16295">MGIATSATSYPAVTDALIAGFGAAPDLSGVQIIDGPPTRNVTLEPDVIVVGFSTERPAMEVTQSEQNLAATRDREDYDLVCLASSWRGESGVKAVRDRCAALVDAMNQVLIADRRLGGACLHARLSVHSVAPIQTDTGPCCTAEVLISINALTKR</sequence>
<dbReference type="AlphaFoldDB" id="A0A223S6C9"/>
<evidence type="ECO:0000313" key="1">
    <source>
        <dbReference type="EMBL" id="ASU83579.1"/>
    </source>
</evidence>
<organism evidence="1 2">
    <name type="scientific">Nocardiopsis gilva YIM 90087</name>
    <dbReference type="NCBI Taxonomy" id="1235441"/>
    <lineage>
        <taxon>Bacteria</taxon>
        <taxon>Bacillati</taxon>
        <taxon>Actinomycetota</taxon>
        <taxon>Actinomycetes</taxon>
        <taxon>Streptosporangiales</taxon>
        <taxon>Nocardiopsidaceae</taxon>
        <taxon>Nocardiopsis</taxon>
    </lineage>
</organism>